<dbReference type="FunFam" id="3.30.460.20:FF:000008">
    <property type="entry name" value="Cobalt/magnesium transport protein CorA"/>
    <property type="match status" value="1"/>
</dbReference>
<dbReference type="SUPFAM" id="SSF143865">
    <property type="entry name" value="CorA soluble domain-like"/>
    <property type="match status" value="1"/>
</dbReference>
<keyword evidence="7 8" id="KW-0472">Membrane</keyword>
<reference evidence="9 10" key="1">
    <citation type="journal article" date="2015" name="Microbiome">
        <title>Genomic resolution of linkages in carbon, nitrogen, and sulfur cycling among widespread estuary sediment bacteria.</title>
        <authorList>
            <person name="Baker B.J."/>
            <person name="Lazar C.S."/>
            <person name="Teske A.P."/>
            <person name="Dick G.J."/>
        </authorList>
    </citation>
    <scope>NUCLEOTIDE SEQUENCE [LARGE SCALE GENOMIC DNA]</scope>
    <source>
        <strain evidence="9">SM23_42</strain>
    </source>
</reference>
<comment type="subcellular location">
    <subcellularLocation>
        <location evidence="1">Cell membrane</location>
        <topology evidence="1">Multi-pass membrane protein</topology>
    </subcellularLocation>
    <subcellularLocation>
        <location evidence="8">Membrane</location>
        <topology evidence="8">Multi-pass membrane protein</topology>
    </subcellularLocation>
</comment>
<keyword evidence="6 8" id="KW-1133">Transmembrane helix</keyword>
<evidence type="ECO:0000313" key="10">
    <source>
        <dbReference type="Proteomes" id="UP000051373"/>
    </source>
</evidence>
<dbReference type="PANTHER" id="PTHR46494:SF1">
    <property type="entry name" value="CORA FAMILY METAL ION TRANSPORTER (EUROFUNG)"/>
    <property type="match status" value="1"/>
</dbReference>
<comment type="similarity">
    <text evidence="2 8">Belongs to the CorA metal ion transporter (MIT) (TC 1.A.35) family.</text>
</comment>
<keyword evidence="8" id="KW-0460">Magnesium</keyword>
<dbReference type="Proteomes" id="UP000051373">
    <property type="component" value="Unassembled WGS sequence"/>
</dbReference>
<dbReference type="EMBL" id="LJUJ01000001">
    <property type="protein sequence ID" value="KPK64871.1"/>
    <property type="molecule type" value="Genomic_DNA"/>
</dbReference>
<evidence type="ECO:0000313" key="9">
    <source>
        <dbReference type="EMBL" id="KPK64871.1"/>
    </source>
</evidence>
<evidence type="ECO:0000256" key="8">
    <source>
        <dbReference type="RuleBase" id="RU362010"/>
    </source>
</evidence>
<feature type="transmembrane region" description="Helical" evidence="8">
    <location>
        <begin position="296"/>
        <end position="316"/>
    </location>
</feature>
<dbReference type="PANTHER" id="PTHR46494">
    <property type="entry name" value="CORA FAMILY METAL ION TRANSPORTER (EUROFUNG)"/>
    <property type="match status" value="1"/>
</dbReference>
<dbReference type="GO" id="GO:0000287">
    <property type="term" value="F:magnesium ion binding"/>
    <property type="evidence" value="ECO:0007669"/>
    <property type="project" value="TreeGrafter"/>
</dbReference>
<dbReference type="Pfam" id="PF01544">
    <property type="entry name" value="CorA"/>
    <property type="match status" value="1"/>
</dbReference>
<evidence type="ECO:0000256" key="1">
    <source>
        <dbReference type="ARBA" id="ARBA00004651"/>
    </source>
</evidence>
<dbReference type="Gene3D" id="3.30.460.20">
    <property type="entry name" value="CorA soluble domain-like"/>
    <property type="match status" value="1"/>
</dbReference>
<dbReference type="InterPro" id="IPR045861">
    <property type="entry name" value="CorA_cytoplasmic_dom"/>
</dbReference>
<dbReference type="InterPro" id="IPR002523">
    <property type="entry name" value="MgTranspt_CorA/ZnTranspt_ZntB"/>
</dbReference>
<dbReference type="GO" id="GO:0050897">
    <property type="term" value="F:cobalt ion binding"/>
    <property type="evidence" value="ECO:0007669"/>
    <property type="project" value="TreeGrafter"/>
</dbReference>
<name>A0A0S8FW27_UNCW3</name>
<dbReference type="CDD" id="cd12828">
    <property type="entry name" value="TmCorA-like_1"/>
    <property type="match status" value="1"/>
</dbReference>
<evidence type="ECO:0000256" key="5">
    <source>
        <dbReference type="ARBA" id="ARBA00022692"/>
    </source>
</evidence>
<keyword evidence="8" id="KW-0406">Ion transport</keyword>
<dbReference type="NCBIfam" id="TIGR00383">
    <property type="entry name" value="corA"/>
    <property type="match status" value="1"/>
</dbReference>
<dbReference type="GO" id="GO:0015095">
    <property type="term" value="F:magnesium ion transmembrane transporter activity"/>
    <property type="evidence" value="ECO:0007669"/>
    <property type="project" value="UniProtKB-UniRule"/>
</dbReference>
<dbReference type="SUPFAM" id="SSF144083">
    <property type="entry name" value="Magnesium transport protein CorA, transmembrane region"/>
    <property type="match status" value="1"/>
</dbReference>
<evidence type="ECO:0000256" key="2">
    <source>
        <dbReference type="ARBA" id="ARBA00009765"/>
    </source>
</evidence>
<dbReference type="FunFam" id="1.20.58.340:FF:000012">
    <property type="entry name" value="Magnesium transport protein CorA"/>
    <property type="match status" value="1"/>
</dbReference>
<evidence type="ECO:0000256" key="7">
    <source>
        <dbReference type="ARBA" id="ARBA00023136"/>
    </source>
</evidence>
<evidence type="ECO:0000256" key="4">
    <source>
        <dbReference type="ARBA" id="ARBA00022475"/>
    </source>
</evidence>
<dbReference type="PATRIC" id="fig|1703779.3.peg.383"/>
<keyword evidence="3 8" id="KW-0813">Transport</keyword>
<dbReference type="AlphaFoldDB" id="A0A0S8FW27"/>
<comment type="function">
    <text evidence="8">Mediates influx of magnesium ions.</text>
</comment>
<gene>
    <name evidence="8" type="primary">corA</name>
    <name evidence="9" type="ORF">AMJ83_01510</name>
</gene>
<proteinExistence type="inferred from homology"/>
<dbReference type="InterPro" id="IPR045863">
    <property type="entry name" value="CorA_TM1_TM2"/>
</dbReference>
<dbReference type="GO" id="GO:0015087">
    <property type="term" value="F:cobalt ion transmembrane transporter activity"/>
    <property type="evidence" value="ECO:0007669"/>
    <property type="project" value="UniProtKB-UniRule"/>
</dbReference>
<dbReference type="STRING" id="1703779.AMJ83_01510"/>
<keyword evidence="5 8" id="KW-0812">Transmembrane</keyword>
<sequence length="354" mass="41101">MPKSLRRKSRKAGLPPGTLIHVGEHKTTKVKITIIDYAESDLQEKEVVKIDECYPFKEKPTVTWINIDGIHDIDVIEKIGKNYGIHPLLLEDIVNTVQRPKIEDFEDYLFLVLKMLSFDEKQHEIQIEQVSLVVGPNYVLSFQEREGDVFEPVRDRIRRAKGRIRRMGADYLAYSLLDAVVDGYFLILEKTGDQIEDLEENLISHPDTKILQAIHNLKREMIFLRRSVWPLREVISGMSRKESTLIKESTEIYLRDVYDHTIQVIDTIETYRDMVSGMLDTYLSSISNRMNEVMKVLTIFAAIFIPLTFVAGIYGMNFSYMPELGWKWGYFGVLTVMAAIGISMLFYFKSKKWL</sequence>
<protein>
    <recommendedName>
        <fullName evidence="8">Magnesium transport protein CorA</fullName>
    </recommendedName>
</protein>
<dbReference type="Gene3D" id="1.20.58.340">
    <property type="entry name" value="Magnesium transport protein CorA, transmembrane region"/>
    <property type="match status" value="2"/>
</dbReference>
<keyword evidence="4 8" id="KW-1003">Cell membrane</keyword>
<evidence type="ECO:0000256" key="3">
    <source>
        <dbReference type="ARBA" id="ARBA00022448"/>
    </source>
</evidence>
<organism evidence="9 10">
    <name type="scientific">candidate division WOR_3 bacterium SM23_42</name>
    <dbReference type="NCBI Taxonomy" id="1703779"/>
    <lineage>
        <taxon>Bacteria</taxon>
        <taxon>Bacteria division WOR-3</taxon>
    </lineage>
</organism>
<feature type="transmembrane region" description="Helical" evidence="8">
    <location>
        <begin position="328"/>
        <end position="348"/>
    </location>
</feature>
<dbReference type="GO" id="GO:0005886">
    <property type="term" value="C:plasma membrane"/>
    <property type="evidence" value="ECO:0007669"/>
    <property type="project" value="UniProtKB-SubCell"/>
</dbReference>
<accession>A0A0S8FW27</accession>
<dbReference type="InterPro" id="IPR004488">
    <property type="entry name" value="Mg/Co-transport_prot_CorA"/>
</dbReference>
<comment type="caution">
    <text evidence="9">The sequence shown here is derived from an EMBL/GenBank/DDBJ whole genome shotgun (WGS) entry which is preliminary data.</text>
</comment>
<evidence type="ECO:0000256" key="6">
    <source>
        <dbReference type="ARBA" id="ARBA00022989"/>
    </source>
</evidence>